<keyword evidence="1" id="KW-0472">Membrane</keyword>
<dbReference type="Proteomes" id="UP000284243">
    <property type="component" value="Unassembled WGS sequence"/>
</dbReference>
<sequence length="96" mass="10990">MNLNDSFLQKTKKKVANGLQIFMIFVIFLPIPLFIPSFFISVKQQHNHNSQYPEKRSSLYPFPDQLVSISSGKTMNLQIVDSKKTEAVNLVDKVFA</sequence>
<accession>A0A1Y3Y9K0</accession>
<evidence type="ECO:0000256" key="1">
    <source>
        <dbReference type="SAM" id="Phobius"/>
    </source>
</evidence>
<dbReference type="AlphaFoldDB" id="A0A1Y3Y9K0"/>
<gene>
    <name evidence="3" type="ORF">DWW57_08540</name>
    <name evidence="2" type="ORF">PN645_09340</name>
</gene>
<dbReference type="GeneID" id="61273770"/>
<protein>
    <submittedName>
        <fullName evidence="3">Uncharacterized protein</fullName>
    </submittedName>
</protein>
<proteinExistence type="predicted"/>
<keyword evidence="1" id="KW-0812">Transmembrane</keyword>
<name>A0A1Y3Y9K0_9BACT</name>
<keyword evidence="1" id="KW-1133">Transmembrane helix</keyword>
<dbReference type="RefSeq" id="WP_041556309.1">
    <property type="nucleotide sequence ID" value="NZ_CABJFF010000014.1"/>
</dbReference>
<feature type="transmembrane region" description="Helical" evidence="1">
    <location>
        <begin position="21"/>
        <end position="42"/>
    </location>
</feature>
<organism evidence="3 4">
    <name type="scientific">Odoribacter splanchnicus</name>
    <dbReference type="NCBI Taxonomy" id="28118"/>
    <lineage>
        <taxon>Bacteria</taxon>
        <taxon>Pseudomonadati</taxon>
        <taxon>Bacteroidota</taxon>
        <taxon>Bacteroidia</taxon>
        <taxon>Bacteroidales</taxon>
        <taxon>Odoribacteraceae</taxon>
        <taxon>Odoribacter</taxon>
    </lineage>
</organism>
<dbReference type="EMBL" id="QRYC01000009">
    <property type="protein sequence ID" value="RGU56587.1"/>
    <property type="molecule type" value="Genomic_DNA"/>
</dbReference>
<evidence type="ECO:0000313" key="2">
    <source>
        <dbReference type="EMBL" id="MDB9223208.1"/>
    </source>
</evidence>
<evidence type="ECO:0000313" key="4">
    <source>
        <dbReference type="Proteomes" id="UP000284243"/>
    </source>
</evidence>
<evidence type="ECO:0000313" key="3">
    <source>
        <dbReference type="EMBL" id="RGU56587.1"/>
    </source>
</evidence>
<dbReference type="Proteomes" id="UP001212263">
    <property type="component" value="Unassembled WGS sequence"/>
</dbReference>
<comment type="caution">
    <text evidence="3">The sequence shown here is derived from an EMBL/GenBank/DDBJ whole genome shotgun (WGS) entry which is preliminary data.</text>
</comment>
<reference evidence="3 4" key="1">
    <citation type="submission" date="2018-08" db="EMBL/GenBank/DDBJ databases">
        <title>A genome reference for cultivated species of the human gut microbiota.</title>
        <authorList>
            <person name="Zou Y."/>
            <person name="Xue W."/>
            <person name="Luo G."/>
        </authorList>
    </citation>
    <scope>NUCLEOTIDE SEQUENCE [LARGE SCALE GENOMIC DNA]</scope>
    <source>
        <strain evidence="3 4">AF16-14</strain>
    </source>
</reference>
<reference evidence="2" key="2">
    <citation type="submission" date="2023-01" db="EMBL/GenBank/DDBJ databases">
        <title>Human gut microbiome strain richness.</title>
        <authorList>
            <person name="Chen-Liaw A."/>
        </authorList>
    </citation>
    <scope>NUCLEOTIDE SEQUENCE</scope>
    <source>
        <strain evidence="2">RTP21484st1_B7_RTP21484_190118</strain>
    </source>
</reference>
<dbReference type="EMBL" id="JAQMRD010000010">
    <property type="protein sequence ID" value="MDB9223208.1"/>
    <property type="molecule type" value="Genomic_DNA"/>
</dbReference>